<dbReference type="OrthoDB" id="9811915at2"/>
<dbReference type="PATRIC" id="fig|42253.5.peg.3167"/>
<organism evidence="2 3">
    <name type="scientific">Nitrospira moscoviensis</name>
    <dbReference type="NCBI Taxonomy" id="42253"/>
    <lineage>
        <taxon>Bacteria</taxon>
        <taxon>Pseudomonadati</taxon>
        <taxon>Nitrospirota</taxon>
        <taxon>Nitrospiria</taxon>
        <taxon>Nitrospirales</taxon>
        <taxon>Nitrospiraceae</taxon>
        <taxon>Nitrospira</taxon>
    </lineage>
</organism>
<dbReference type="AlphaFoldDB" id="A0A0K2GF81"/>
<protein>
    <recommendedName>
        <fullName evidence="1">Methyltransferase domain-containing protein</fullName>
    </recommendedName>
</protein>
<dbReference type="InterPro" id="IPR029063">
    <property type="entry name" value="SAM-dependent_MTases_sf"/>
</dbReference>
<dbReference type="EMBL" id="CP011801">
    <property type="protein sequence ID" value="ALA59611.1"/>
    <property type="molecule type" value="Genomic_DNA"/>
</dbReference>
<evidence type="ECO:0000313" key="3">
    <source>
        <dbReference type="Proteomes" id="UP000069205"/>
    </source>
</evidence>
<evidence type="ECO:0000313" key="2">
    <source>
        <dbReference type="EMBL" id="ALA59611.1"/>
    </source>
</evidence>
<dbReference type="STRING" id="42253.NITMOv2_3213"/>
<dbReference type="Pfam" id="PF13649">
    <property type="entry name" value="Methyltransf_25"/>
    <property type="match status" value="1"/>
</dbReference>
<keyword evidence="3" id="KW-1185">Reference proteome</keyword>
<dbReference type="RefSeq" id="WP_053380592.1">
    <property type="nucleotide sequence ID" value="NZ_CP011801.1"/>
</dbReference>
<dbReference type="Gene3D" id="3.40.50.150">
    <property type="entry name" value="Vaccinia Virus protein VP39"/>
    <property type="match status" value="1"/>
</dbReference>
<reference evidence="2 3" key="1">
    <citation type="journal article" date="2015" name="Proc. Natl. Acad. Sci. U.S.A.">
        <title>Expanded metabolic versatility of ubiquitous nitrite-oxidizing bacteria from the genus Nitrospira.</title>
        <authorList>
            <person name="Koch H."/>
            <person name="Lucker S."/>
            <person name="Albertsen M."/>
            <person name="Kitzinger K."/>
            <person name="Herbold C."/>
            <person name="Spieck E."/>
            <person name="Nielsen P.H."/>
            <person name="Wagner M."/>
            <person name="Daims H."/>
        </authorList>
    </citation>
    <scope>NUCLEOTIDE SEQUENCE [LARGE SCALE GENOMIC DNA]</scope>
    <source>
        <strain evidence="2 3">NSP M-1</strain>
    </source>
</reference>
<name>A0A0K2GF81_NITMO</name>
<gene>
    <name evidence="2" type="ORF">NITMOv2_3213</name>
</gene>
<proteinExistence type="predicted"/>
<dbReference type="InterPro" id="IPR041698">
    <property type="entry name" value="Methyltransf_25"/>
</dbReference>
<accession>A0A0K2GF81</accession>
<evidence type="ECO:0000259" key="1">
    <source>
        <dbReference type="Pfam" id="PF13649"/>
    </source>
</evidence>
<feature type="domain" description="Methyltransferase" evidence="1">
    <location>
        <begin position="148"/>
        <end position="249"/>
    </location>
</feature>
<dbReference type="CDD" id="cd02440">
    <property type="entry name" value="AdoMet_MTases"/>
    <property type="match status" value="1"/>
</dbReference>
<dbReference type="KEGG" id="nmv:NITMOv2_3213"/>
<dbReference type="Proteomes" id="UP000069205">
    <property type="component" value="Chromosome"/>
</dbReference>
<sequence>MDEDVILLELPKIVERFSELPTMSNDPQSLFHQVVSQMHALCAAVREAELQGLGRTMILTYLGPARTLHAQSPFVARLQAWPRGYAGDFQTIEYLCEAKNRAETGTVAHSIERYALSSGVAQQHRNKVAWQATRLLQTCRERGSDCRILSMACGSSRDIRAIQHELAAMKPTIVLNDLDSGALEYSLATLPLLGGTVQAIAGDAFHTVRAMKRGGPYDVIIAGGLFDYLEDRHASWLLQHVYEMLKPEGSLCFTNIAAGNPYRVWMEYLANWSLIERSDDDIRRLLSNGGFNADRMSLARDGTELTYLVEATRE</sequence>
<dbReference type="SUPFAM" id="SSF53335">
    <property type="entry name" value="S-adenosyl-L-methionine-dependent methyltransferases"/>
    <property type="match status" value="1"/>
</dbReference>